<gene>
    <name evidence="1" type="primary">SLC44A1</name>
    <name evidence="1" type="ORF">SPIL2461_LOCUS19816</name>
</gene>
<keyword evidence="2" id="KW-1185">Reference proteome</keyword>
<protein>
    <submittedName>
        <fullName evidence="1">SLC44A1 protein</fullName>
    </submittedName>
</protein>
<sequence>MERFAKPGVLCFADATQPFCKHALDLRLYQALQGVCIWTLALLLRVLGDAGGAANLWEFCNADALCAVIFVKGALSFSRGKRETSCIRIPHDLAKLQRAILSSALGLSNPGLVFADGECGDMSIVERQEQLLSHCALLAAVASENELTDCLLAFDWAKAADQVTRLAAHLAIMASSTQLSLPHLEDAAANYLRHLKLRSMIIWDILQLETSPGRSFLRDCSQLAFYIEPSPEAASSIVAGLEKGDALSVAFACVVLANAGLEPRATAMSSLVTKLSAAVRAQAQSQLETISWWREDKARIMHVHIYKLVSKVCSNL</sequence>
<evidence type="ECO:0000313" key="1">
    <source>
        <dbReference type="EMBL" id="CAE7703433.1"/>
    </source>
</evidence>
<accession>A0A812X4F2</accession>
<comment type="caution">
    <text evidence="1">The sequence shown here is derived from an EMBL/GenBank/DDBJ whole genome shotgun (WGS) entry which is preliminary data.</text>
</comment>
<organism evidence="1 2">
    <name type="scientific">Symbiodinium pilosum</name>
    <name type="common">Dinoflagellate</name>
    <dbReference type="NCBI Taxonomy" id="2952"/>
    <lineage>
        <taxon>Eukaryota</taxon>
        <taxon>Sar</taxon>
        <taxon>Alveolata</taxon>
        <taxon>Dinophyceae</taxon>
        <taxon>Suessiales</taxon>
        <taxon>Symbiodiniaceae</taxon>
        <taxon>Symbiodinium</taxon>
    </lineage>
</organism>
<dbReference type="Proteomes" id="UP000649617">
    <property type="component" value="Unassembled WGS sequence"/>
</dbReference>
<dbReference type="EMBL" id="CAJNIZ010044860">
    <property type="protein sequence ID" value="CAE7703433.1"/>
    <property type="molecule type" value="Genomic_DNA"/>
</dbReference>
<dbReference type="OrthoDB" id="429441at2759"/>
<proteinExistence type="predicted"/>
<evidence type="ECO:0000313" key="2">
    <source>
        <dbReference type="Proteomes" id="UP000649617"/>
    </source>
</evidence>
<reference evidence="1" key="1">
    <citation type="submission" date="2021-02" db="EMBL/GenBank/DDBJ databases">
        <authorList>
            <person name="Dougan E. K."/>
            <person name="Rhodes N."/>
            <person name="Thang M."/>
            <person name="Chan C."/>
        </authorList>
    </citation>
    <scope>NUCLEOTIDE SEQUENCE</scope>
</reference>
<dbReference type="AlphaFoldDB" id="A0A812X4F2"/>
<name>A0A812X4F2_SYMPI</name>